<organism evidence="2 3">
    <name type="scientific">Rubroshorea leprosula</name>
    <dbReference type="NCBI Taxonomy" id="152421"/>
    <lineage>
        <taxon>Eukaryota</taxon>
        <taxon>Viridiplantae</taxon>
        <taxon>Streptophyta</taxon>
        <taxon>Embryophyta</taxon>
        <taxon>Tracheophyta</taxon>
        <taxon>Spermatophyta</taxon>
        <taxon>Magnoliopsida</taxon>
        <taxon>eudicotyledons</taxon>
        <taxon>Gunneridae</taxon>
        <taxon>Pentapetalae</taxon>
        <taxon>rosids</taxon>
        <taxon>malvids</taxon>
        <taxon>Malvales</taxon>
        <taxon>Dipterocarpaceae</taxon>
        <taxon>Rubroshorea</taxon>
    </lineage>
</organism>
<dbReference type="EMBL" id="BPVZ01000044">
    <property type="protein sequence ID" value="GKV15690.1"/>
    <property type="molecule type" value="Genomic_DNA"/>
</dbReference>
<evidence type="ECO:0000256" key="1">
    <source>
        <dbReference type="SAM" id="Phobius"/>
    </source>
</evidence>
<gene>
    <name evidence="2" type="ORF">SLEP1_g26455</name>
</gene>
<reference evidence="2 3" key="1">
    <citation type="journal article" date="2021" name="Commun. Biol.">
        <title>The genome of Shorea leprosula (Dipterocarpaceae) highlights the ecological relevance of drought in aseasonal tropical rainforests.</title>
        <authorList>
            <person name="Ng K.K.S."/>
            <person name="Kobayashi M.J."/>
            <person name="Fawcett J.A."/>
            <person name="Hatakeyama M."/>
            <person name="Paape T."/>
            <person name="Ng C.H."/>
            <person name="Ang C.C."/>
            <person name="Tnah L.H."/>
            <person name="Lee C.T."/>
            <person name="Nishiyama T."/>
            <person name="Sese J."/>
            <person name="O'Brien M.J."/>
            <person name="Copetti D."/>
            <person name="Mohd Noor M.I."/>
            <person name="Ong R.C."/>
            <person name="Putra M."/>
            <person name="Sireger I.Z."/>
            <person name="Indrioko S."/>
            <person name="Kosugi Y."/>
            <person name="Izuno A."/>
            <person name="Isagi Y."/>
            <person name="Lee S.L."/>
            <person name="Shimizu K.K."/>
        </authorList>
    </citation>
    <scope>NUCLEOTIDE SEQUENCE [LARGE SCALE GENOMIC DNA]</scope>
    <source>
        <strain evidence="2">214</strain>
    </source>
</reference>
<evidence type="ECO:0000313" key="3">
    <source>
        <dbReference type="Proteomes" id="UP001054252"/>
    </source>
</evidence>
<protein>
    <submittedName>
        <fullName evidence="2">Uncharacterized protein</fullName>
    </submittedName>
</protein>
<name>A0AAV5JYA9_9ROSI</name>
<keyword evidence="3" id="KW-1185">Reference proteome</keyword>
<evidence type="ECO:0000313" key="2">
    <source>
        <dbReference type="EMBL" id="GKV15690.1"/>
    </source>
</evidence>
<keyword evidence="1" id="KW-1133">Transmembrane helix</keyword>
<keyword evidence="1" id="KW-0472">Membrane</keyword>
<feature type="transmembrane region" description="Helical" evidence="1">
    <location>
        <begin position="20"/>
        <end position="38"/>
    </location>
</feature>
<dbReference type="Proteomes" id="UP001054252">
    <property type="component" value="Unassembled WGS sequence"/>
</dbReference>
<accession>A0AAV5JYA9</accession>
<proteinExistence type="predicted"/>
<dbReference type="AlphaFoldDB" id="A0AAV5JYA9"/>
<comment type="caution">
    <text evidence="2">The sequence shown here is derived from an EMBL/GenBank/DDBJ whole genome shotgun (WGS) entry which is preliminary data.</text>
</comment>
<sequence>MFKPRRCSKSCRLTELRGVAQFILDFTILLLIAIWVNSEFGC</sequence>
<keyword evidence="1" id="KW-0812">Transmembrane</keyword>